<sequence>MYKVLIIEDEVAAASALEKMLFILEPEFKICAKISSIFESLVFLKDTSVDIVFLDIQLADGDCFELLSKIPQINFSIIFITAYNNHAVKAFKFSAIDYILKPVDPDDLAKAIVKAKERINNRAQIEYFLSNRKKEVPRLTLNVLSETFYVDIEDIIRLEADTAYTKFILKNKIILVSKNMKYYEDLLSEYDFIRVHNSHLVAKNKIISKKLAHVVMSNGDEVPVSVRKRSLFKK</sequence>
<dbReference type="Gene3D" id="3.40.50.2300">
    <property type="match status" value="1"/>
</dbReference>
<dbReference type="SMART" id="SM00448">
    <property type="entry name" value="REC"/>
    <property type="match status" value="1"/>
</dbReference>
<gene>
    <name evidence="4" type="ORF">SGQ83_20330</name>
</gene>
<dbReference type="InterPro" id="IPR001789">
    <property type="entry name" value="Sig_transdc_resp-reg_receiver"/>
</dbReference>
<evidence type="ECO:0000313" key="4">
    <source>
        <dbReference type="EMBL" id="MDX6191714.1"/>
    </source>
</evidence>
<keyword evidence="1" id="KW-0597">Phosphoprotein</keyword>
<dbReference type="PANTHER" id="PTHR37299">
    <property type="entry name" value="TRANSCRIPTIONAL REGULATOR-RELATED"/>
    <property type="match status" value="1"/>
</dbReference>
<dbReference type="SMART" id="SM00850">
    <property type="entry name" value="LytTR"/>
    <property type="match status" value="1"/>
</dbReference>
<evidence type="ECO:0000259" key="3">
    <source>
        <dbReference type="PROSITE" id="PS50930"/>
    </source>
</evidence>
<dbReference type="Gene3D" id="2.40.50.1020">
    <property type="entry name" value="LytTr DNA-binding domain"/>
    <property type="match status" value="1"/>
</dbReference>
<organism evidence="4 5">
    <name type="scientific">Flavobacterium cupriresistens</name>
    <dbReference type="NCBI Taxonomy" id="2893885"/>
    <lineage>
        <taxon>Bacteria</taxon>
        <taxon>Pseudomonadati</taxon>
        <taxon>Bacteroidota</taxon>
        <taxon>Flavobacteriia</taxon>
        <taxon>Flavobacteriales</taxon>
        <taxon>Flavobacteriaceae</taxon>
        <taxon>Flavobacterium</taxon>
    </lineage>
</organism>
<feature type="domain" description="HTH LytTR-type" evidence="3">
    <location>
        <begin position="139"/>
        <end position="234"/>
    </location>
</feature>
<evidence type="ECO:0000259" key="2">
    <source>
        <dbReference type="PROSITE" id="PS50110"/>
    </source>
</evidence>
<dbReference type="InterPro" id="IPR046947">
    <property type="entry name" value="LytR-like"/>
</dbReference>
<proteinExistence type="predicted"/>
<dbReference type="PANTHER" id="PTHR37299:SF1">
    <property type="entry name" value="STAGE 0 SPORULATION PROTEIN A HOMOLOG"/>
    <property type="match status" value="1"/>
</dbReference>
<dbReference type="PROSITE" id="PS50930">
    <property type="entry name" value="HTH_LYTTR"/>
    <property type="match status" value="1"/>
</dbReference>
<evidence type="ECO:0000313" key="5">
    <source>
        <dbReference type="Proteomes" id="UP001273350"/>
    </source>
</evidence>
<dbReference type="RefSeq" id="WP_230002238.1">
    <property type="nucleotide sequence ID" value="NZ_CP087134.1"/>
</dbReference>
<dbReference type="SUPFAM" id="SSF52172">
    <property type="entry name" value="CheY-like"/>
    <property type="match status" value="1"/>
</dbReference>
<dbReference type="EMBL" id="JAWXVI010000012">
    <property type="protein sequence ID" value="MDX6191714.1"/>
    <property type="molecule type" value="Genomic_DNA"/>
</dbReference>
<dbReference type="InterPro" id="IPR007492">
    <property type="entry name" value="LytTR_DNA-bd_dom"/>
</dbReference>
<keyword evidence="4" id="KW-0238">DNA-binding</keyword>
<feature type="modified residue" description="4-aspartylphosphate" evidence="1">
    <location>
        <position position="55"/>
    </location>
</feature>
<evidence type="ECO:0000256" key="1">
    <source>
        <dbReference type="PROSITE-ProRule" id="PRU00169"/>
    </source>
</evidence>
<dbReference type="PROSITE" id="PS50110">
    <property type="entry name" value="RESPONSE_REGULATORY"/>
    <property type="match status" value="1"/>
</dbReference>
<dbReference type="Pfam" id="PF00072">
    <property type="entry name" value="Response_reg"/>
    <property type="match status" value="1"/>
</dbReference>
<reference evidence="4 5" key="1">
    <citation type="submission" date="2023-11" db="EMBL/GenBank/DDBJ databases">
        <title>Unpublished Manusciprt.</title>
        <authorList>
            <person name="Saticioglu I.B."/>
            <person name="Ay H."/>
            <person name="Ajmi N."/>
            <person name="Altun S."/>
            <person name="Duman M."/>
        </authorList>
    </citation>
    <scope>NUCLEOTIDE SEQUENCE [LARGE SCALE GENOMIC DNA]</scope>
    <source>
        <strain evidence="4 5">Fl-318</strain>
    </source>
</reference>
<name>A0ABU4RGJ8_9FLAO</name>
<accession>A0ABU4RGJ8</accession>
<keyword evidence="5" id="KW-1185">Reference proteome</keyword>
<dbReference type="InterPro" id="IPR011006">
    <property type="entry name" value="CheY-like_superfamily"/>
</dbReference>
<dbReference type="Proteomes" id="UP001273350">
    <property type="component" value="Unassembled WGS sequence"/>
</dbReference>
<comment type="caution">
    <text evidence="4">The sequence shown here is derived from an EMBL/GenBank/DDBJ whole genome shotgun (WGS) entry which is preliminary data.</text>
</comment>
<dbReference type="Pfam" id="PF04397">
    <property type="entry name" value="LytTR"/>
    <property type="match status" value="1"/>
</dbReference>
<dbReference type="GO" id="GO:0003677">
    <property type="term" value="F:DNA binding"/>
    <property type="evidence" value="ECO:0007669"/>
    <property type="project" value="UniProtKB-KW"/>
</dbReference>
<protein>
    <submittedName>
        <fullName evidence="4">LytTR family DNA-binding domain-containing protein</fullName>
    </submittedName>
</protein>
<feature type="domain" description="Response regulatory" evidence="2">
    <location>
        <begin position="3"/>
        <end position="116"/>
    </location>
</feature>